<name>X0SGQ2_9ZZZZ</name>
<comment type="similarity">
    <text evidence="1">Belongs to the archease family.</text>
</comment>
<dbReference type="InterPro" id="IPR002804">
    <property type="entry name" value="Archease"/>
</dbReference>
<comment type="caution">
    <text evidence="6">The sequence shown here is derived from an EMBL/GenBank/DDBJ whole genome shotgun (WGS) entry which is preliminary data.</text>
</comment>
<reference evidence="6" key="1">
    <citation type="journal article" date="2014" name="Front. Microbiol.">
        <title>High frequency of phylogenetically diverse reductive dehalogenase-homologous genes in deep subseafloor sedimentary metagenomes.</title>
        <authorList>
            <person name="Kawai M."/>
            <person name="Futagami T."/>
            <person name="Toyoda A."/>
            <person name="Takaki Y."/>
            <person name="Nishi S."/>
            <person name="Hori S."/>
            <person name="Arai W."/>
            <person name="Tsubouchi T."/>
            <person name="Morono Y."/>
            <person name="Uchiyama I."/>
            <person name="Ito T."/>
            <person name="Fujiyama A."/>
            <person name="Inagaki F."/>
            <person name="Takami H."/>
        </authorList>
    </citation>
    <scope>NUCLEOTIDE SEQUENCE</scope>
    <source>
        <strain evidence="6">Expedition CK06-06</strain>
    </source>
</reference>
<evidence type="ECO:0000259" key="5">
    <source>
        <dbReference type="Pfam" id="PF01951"/>
    </source>
</evidence>
<dbReference type="Pfam" id="PF01951">
    <property type="entry name" value="Archease"/>
    <property type="match status" value="1"/>
</dbReference>
<dbReference type="AlphaFoldDB" id="X0SGQ2"/>
<protein>
    <recommendedName>
        <fullName evidence="5">Archease domain-containing protein</fullName>
    </recommendedName>
</protein>
<dbReference type="PANTHER" id="PTHR12682:SF11">
    <property type="entry name" value="PROTEIN ARCHEASE"/>
    <property type="match status" value="1"/>
</dbReference>
<evidence type="ECO:0000256" key="2">
    <source>
        <dbReference type="ARBA" id="ARBA00022694"/>
    </source>
</evidence>
<dbReference type="InterPro" id="IPR036820">
    <property type="entry name" value="Archease_dom_sf"/>
</dbReference>
<dbReference type="InterPro" id="IPR023572">
    <property type="entry name" value="Archease_dom"/>
</dbReference>
<evidence type="ECO:0000256" key="3">
    <source>
        <dbReference type="ARBA" id="ARBA00022723"/>
    </source>
</evidence>
<evidence type="ECO:0000313" key="6">
    <source>
        <dbReference type="EMBL" id="GAF75047.1"/>
    </source>
</evidence>
<proteinExistence type="inferred from homology"/>
<dbReference type="GO" id="GO:0008033">
    <property type="term" value="P:tRNA processing"/>
    <property type="evidence" value="ECO:0007669"/>
    <property type="project" value="UniProtKB-KW"/>
</dbReference>
<dbReference type="SUPFAM" id="SSF69819">
    <property type="entry name" value="MTH1598-like"/>
    <property type="match status" value="1"/>
</dbReference>
<gene>
    <name evidence="6" type="ORF">S01H1_05639</name>
</gene>
<dbReference type="EMBL" id="BARS01002935">
    <property type="protein sequence ID" value="GAF75047.1"/>
    <property type="molecule type" value="Genomic_DNA"/>
</dbReference>
<evidence type="ECO:0000256" key="1">
    <source>
        <dbReference type="ARBA" id="ARBA00007963"/>
    </source>
</evidence>
<accession>X0SGQ2</accession>
<keyword evidence="4" id="KW-0106">Calcium</keyword>
<dbReference type="PANTHER" id="PTHR12682">
    <property type="entry name" value="ARCHEASE"/>
    <property type="match status" value="1"/>
</dbReference>
<organism evidence="6">
    <name type="scientific">marine sediment metagenome</name>
    <dbReference type="NCBI Taxonomy" id="412755"/>
    <lineage>
        <taxon>unclassified sequences</taxon>
        <taxon>metagenomes</taxon>
        <taxon>ecological metagenomes</taxon>
    </lineage>
</organism>
<sequence>MAEWREIEDHTADSGIEVWADNLKELLLEASSAFYQLSTPDFTDVGSNITHEVIIEEEDEEFLLHSFLNECLYLLDSKHFIAHTWMKPKIIATPDSYVLSCTLQGGTFVAGQHESGMEIKAITWHQLVCMKADEGWYAMVIFDI</sequence>
<keyword evidence="2" id="KW-0819">tRNA processing</keyword>
<dbReference type="Gene3D" id="3.55.10.10">
    <property type="entry name" value="Archease domain"/>
    <property type="match status" value="1"/>
</dbReference>
<feature type="domain" description="Archease" evidence="5">
    <location>
        <begin position="7"/>
        <end position="144"/>
    </location>
</feature>
<evidence type="ECO:0000256" key="4">
    <source>
        <dbReference type="ARBA" id="ARBA00022837"/>
    </source>
</evidence>
<keyword evidence="3" id="KW-0479">Metal-binding</keyword>
<dbReference type="GO" id="GO:0046872">
    <property type="term" value="F:metal ion binding"/>
    <property type="evidence" value="ECO:0007669"/>
    <property type="project" value="UniProtKB-KW"/>
</dbReference>